<feature type="compositionally biased region" description="Polar residues" evidence="1">
    <location>
        <begin position="80"/>
        <end position="91"/>
    </location>
</feature>
<feature type="compositionally biased region" description="Basic and acidic residues" evidence="1">
    <location>
        <begin position="126"/>
        <end position="141"/>
    </location>
</feature>
<evidence type="ECO:0000256" key="1">
    <source>
        <dbReference type="SAM" id="MobiDB-lite"/>
    </source>
</evidence>
<sequence>MPIFIRRLLARGCRKKREEEEETSTDEQDDSETDKSKSEAEAQRYYLRPQYLQGGGSDDKSKDIEKTEDEYDPRSDHGSSKNASTYNNYMLESNDDDDEDISGKLRNLALGSHSQKMKKKKKKKDRSPYDDKDDDPKDSTKDPVPGNSACVVPAGLVPDTHAHATSAAPNIVVFDLHVVVPARRVPHANIHIICRVVHVVAADAHVVVPTRIVARPDTHVGSRATTSHLVSVDLHVAVAPGGVADADVDVTVRVENAVLVDTASVVTAGVVTYTQTGPATSPDDIIVGDVHVVVSACAVVHPYLDVSGVGTSRDTTGTEGTACWCAPLHQQH</sequence>
<accession>A0A9D5CHI9</accession>
<keyword evidence="3" id="KW-1185">Reference proteome</keyword>
<dbReference type="AlphaFoldDB" id="A0A9D5CHI9"/>
<feature type="compositionally biased region" description="Basic residues" evidence="1">
    <location>
        <begin position="115"/>
        <end position="125"/>
    </location>
</feature>
<comment type="caution">
    <text evidence="2">The sequence shown here is derived from an EMBL/GenBank/DDBJ whole genome shotgun (WGS) entry which is preliminary data.</text>
</comment>
<feature type="region of interest" description="Disordered" evidence="1">
    <location>
        <begin position="1"/>
        <end position="147"/>
    </location>
</feature>
<reference evidence="2" key="1">
    <citation type="submission" date="2021-03" db="EMBL/GenBank/DDBJ databases">
        <authorList>
            <person name="Li Z."/>
            <person name="Yang C."/>
        </authorList>
    </citation>
    <scope>NUCLEOTIDE SEQUENCE</scope>
    <source>
        <strain evidence="2">Dzin_1.0</strain>
        <tissue evidence="2">Leaf</tissue>
    </source>
</reference>
<dbReference type="Proteomes" id="UP001085076">
    <property type="component" value="Miscellaneous, Linkage group lg05"/>
</dbReference>
<evidence type="ECO:0000313" key="2">
    <source>
        <dbReference type="EMBL" id="KAJ0973446.1"/>
    </source>
</evidence>
<proteinExistence type="predicted"/>
<reference evidence="2" key="2">
    <citation type="journal article" date="2022" name="Hortic Res">
        <title>The genome of Dioscorea zingiberensis sheds light on the biosynthesis, origin and evolution of the medicinally important diosgenin saponins.</title>
        <authorList>
            <person name="Li Y."/>
            <person name="Tan C."/>
            <person name="Li Z."/>
            <person name="Guo J."/>
            <person name="Li S."/>
            <person name="Chen X."/>
            <person name="Wang C."/>
            <person name="Dai X."/>
            <person name="Yang H."/>
            <person name="Song W."/>
            <person name="Hou L."/>
            <person name="Xu J."/>
            <person name="Tong Z."/>
            <person name="Xu A."/>
            <person name="Yuan X."/>
            <person name="Wang W."/>
            <person name="Yang Q."/>
            <person name="Chen L."/>
            <person name="Sun Z."/>
            <person name="Wang K."/>
            <person name="Pan B."/>
            <person name="Chen J."/>
            <person name="Bao Y."/>
            <person name="Liu F."/>
            <person name="Qi X."/>
            <person name="Gang D.R."/>
            <person name="Wen J."/>
            <person name="Li J."/>
        </authorList>
    </citation>
    <scope>NUCLEOTIDE SEQUENCE</scope>
    <source>
        <strain evidence="2">Dzin_1.0</strain>
    </source>
</reference>
<dbReference type="EMBL" id="JAGGNH010000005">
    <property type="protein sequence ID" value="KAJ0973446.1"/>
    <property type="molecule type" value="Genomic_DNA"/>
</dbReference>
<protein>
    <submittedName>
        <fullName evidence="2">Uncharacterized protein</fullName>
    </submittedName>
</protein>
<name>A0A9D5CHI9_9LILI</name>
<feature type="compositionally biased region" description="Acidic residues" evidence="1">
    <location>
        <begin position="19"/>
        <end position="32"/>
    </location>
</feature>
<gene>
    <name evidence="2" type="ORF">J5N97_021405</name>
</gene>
<evidence type="ECO:0000313" key="3">
    <source>
        <dbReference type="Proteomes" id="UP001085076"/>
    </source>
</evidence>
<feature type="compositionally biased region" description="Basic and acidic residues" evidence="1">
    <location>
        <begin position="33"/>
        <end position="42"/>
    </location>
</feature>
<organism evidence="2 3">
    <name type="scientific">Dioscorea zingiberensis</name>
    <dbReference type="NCBI Taxonomy" id="325984"/>
    <lineage>
        <taxon>Eukaryota</taxon>
        <taxon>Viridiplantae</taxon>
        <taxon>Streptophyta</taxon>
        <taxon>Embryophyta</taxon>
        <taxon>Tracheophyta</taxon>
        <taxon>Spermatophyta</taxon>
        <taxon>Magnoliopsida</taxon>
        <taxon>Liliopsida</taxon>
        <taxon>Dioscoreales</taxon>
        <taxon>Dioscoreaceae</taxon>
        <taxon>Dioscorea</taxon>
    </lineage>
</organism>